<evidence type="ECO:0000259" key="1">
    <source>
        <dbReference type="PROSITE" id="PS50126"/>
    </source>
</evidence>
<organism evidence="2 3">
    <name type="scientific">Calditerrivibrio nitroreducens (strain DSM 19672 / NBRC 101217 / Yu37-1)</name>
    <dbReference type="NCBI Taxonomy" id="768670"/>
    <lineage>
        <taxon>Bacteria</taxon>
        <taxon>Pseudomonadati</taxon>
        <taxon>Deferribacterota</taxon>
        <taxon>Deferribacteres</taxon>
        <taxon>Deferribacterales</taxon>
        <taxon>Calditerrivibrionaceae</taxon>
    </lineage>
</organism>
<dbReference type="SMART" id="SM00732">
    <property type="entry name" value="YqgFc"/>
    <property type="match status" value="1"/>
</dbReference>
<feature type="domain" description="S1 motif" evidence="1">
    <location>
        <begin position="636"/>
        <end position="705"/>
    </location>
</feature>
<sequence>MYHQIADEFQIKPDYIKSLIELNESGATVPFIARYRKEQTGGMTETTIRQVLDRWNYLQSLNKRKIEVIEAIKEKGKLTDEIEKLIATATTLKEVEDIYAPYKSKKKTKADIAIEKGLLPLAEFIQSTEDEGKILDFSEKFLNEESTSKDQVISEALEILINKIGHDLDVKKMVRELVWQHSFIVVEKRKDVEGRTNYEDYYNFKQEVSKLPPHRTLAIFRGEKEKILKVKYDHDDDILLSAITSIAKNKGYSENSYCHKLIRDAYKRMIIPAIELEIRDELWENAENKAIEIFAKNLKSLLMTPPVKNISILGIDPAFRTGCKFAAVDPTGKVLEYGVIYPTEPQNDYENSKKRILDLIKKHNINAIAIGNGTASRETEEFISKVIEEENLTLSYTIVSEAGASVYSASEIGVKEFPELDVTIRGAISIARRVIDPLAELIKIDPKSIGVGMYQHDVNQKKLQERLNDVVVDVVNSVGVDLNTASASLLKYVSGLNSSLAEGIVAYREKNGTFKSREELKNVSGIGEMIYNQAAGFLKIYSGTEPLDRMFIHPEQYENVYKLLNHLGLQIENARMIRLTLKSKNITDISKQFGIGELTLNDIITNLEKPDLDIRDSVDPVIFKKGLLKIEDLKEGMIIDGKVTNIVDFGVFVDIGLKESGFIHISELSDRYIKHPSHILEVGNKIKAKIKSIDMERKRISLSKKGINEN</sequence>
<keyword evidence="3" id="KW-1185">Reference proteome</keyword>
<dbReference type="SUPFAM" id="SSF47781">
    <property type="entry name" value="RuvA domain 2-like"/>
    <property type="match status" value="2"/>
</dbReference>
<dbReference type="PANTHER" id="PTHR10724">
    <property type="entry name" value="30S RIBOSOMAL PROTEIN S1"/>
    <property type="match status" value="1"/>
</dbReference>
<dbReference type="FunFam" id="1.10.150.310:FF:000002">
    <property type="entry name" value="Putative transcription modulator/accessory protein"/>
    <property type="match status" value="1"/>
</dbReference>
<dbReference type="EMBL" id="CP002347">
    <property type="protein sequence ID" value="ADR19910.1"/>
    <property type="molecule type" value="Genomic_DNA"/>
</dbReference>
<dbReference type="SUPFAM" id="SSF53098">
    <property type="entry name" value="Ribonuclease H-like"/>
    <property type="match status" value="1"/>
</dbReference>
<dbReference type="Gene3D" id="1.10.10.650">
    <property type="entry name" value="RuvA domain 2-like"/>
    <property type="match status" value="1"/>
</dbReference>
<dbReference type="InterPro" id="IPR037027">
    <property type="entry name" value="YqgF/RNaseH-like_dom_sf"/>
</dbReference>
<dbReference type="Pfam" id="PF12836">
    <property type="entry name" value="HHH_3"/>
    <property type="match status" value="1"/>
</dbReference>
<dbReference type="Proteomes" id="UP000007039">
    <property type="component" value="Chromosome"/>
</dbReference>
<dbReference type="FunFam" id="2.40.50.140:FF:000051">
    <property type="entry name" value="RNA-binding transcriptional accessory protein"/>
    <property type="match status" value="1"/>
</dbReference>
<dbReference type="GO" id="GO:0006412">
    <property type="term" value="P:translation"/>
    <property type="evidence" value="ECO:0007669"/>
    <property type="project" value="TreeGrafter"/>
</dbReference>
<dbReference type="InterPro" id="IPR032639">
    <property type="entry name" value="Tex_YqgF"/>
</dbReference>
<dbReference type="Pfam" id="PF00575">
    <property type="entry name" value="S1"/>
    <property type="match status" value="1"/>
</dbReference>
<name>E4THH5_CALNY</name>
<dbReference type="GO" id="GO:0003735">
    <property type="term" value="F:structural constituent of ribosome"/>
    <property type="evidence" value="ECO:0007669"/>
    <property type="project" value="TreeGrafter"/>
</dbReference>
<dbReference type="HOGENOM" id="CLU_009833_0_2_0"/>
<dbReference type="SUPFAM" id="SSF50249">
    <property type="entry name" value="Nucleic acid-binding proteins"/>
    <property type="match status" value="1"/>
</dbReference>
<dbReference type="eggNOG" id="COG2183">
    <property type="taxonomic scope" value="Bacteria"/>
</dbReference>
<dbReference type="KEGG" id="cni:Calni_2016"/>
<dbReference type="InterPro" id="IPR044146">
    <property type="entry name" value="S1_Tex"/>
</dbReference>
<dbReference type="InterPro" id="IPR006641">
    <property type="entry name" value="YqgF/RNaseH-like_dom"/>
</dbReference>
<dbReference type="Pfam" id="PF16921">
    <property type="entry name" value="Tex_YqgF"/>
    <property type="match status" value="1"/>
</dbReference>
<dbReference type="Gene3D" id="1.10.150.310">
    <property type="entry name" value="Tex RuvX-like domain-like"/>
    <property type="match status" value="1"/>
</dbReference>
<dbReference type="FunFam" id="3.30.420.140:FF:000001">
    <property type="entry name" value="RNA-binding transcriptional accessory protein"/>
    <property type="match status" value="1"/>
</dbReference>
<dbReference type="Gene3D" id="1.10.3500.10">
    <property type="entry name" value="Tex N-terminal region-like"/>
    <property type="match status" value="1"/>
</dbReference>
<dbReference type="Pfam" id="PF22706">
    <property type="entry name" value="Tex_central_region"/>
    <property type="match status" value="1"/>
</dbReference>
<dbReference type="OrthoDB" id="9804714at2"/>
<dbReference type="CDD" id="cd05685">
    <property type="entry name" value="S1_Tex"/>
    <property type="match status" value="1"/>
</dbReference>
<dbReference type="InterPro" id="IPR012340">
    <property type="entry name" value="NA-bd_OB-fold"/>
</dbReference>
<dbReference type="GO" id="GO:0003729">
    <property type="term" value="F:mRNA binding"/>
    <property type="evidence" value="ECO:0007669"/>
    <property type="project" value="UniProtKB-ARBA"/>
</dbReference>
<reference evidence="2 3" key="2">
    <citation type="journal article" date="2011" name="Stand. Genomic Sci.">
        <title>Complete genome sequence of Calditerrivibrio nitroreducens type strain (Yu37-1).</title>
        <authorList>
            <person name="Pitluck S."/>
            <person name="Sikorski J."/>
            <person name="Zeytun A."/>
            <person name="Lapidus A."/>
            <person name="Nolan M."/>
            <person name="Lucas S."/>
            <person name="Hammon N."/>
            <person name="Deshpande S."/>
            <person name="Cheng J.F."/>
            <person name="Tapia R."/>
            <person name="Han C."/>
            <person name="Goodwin L."/>
            <person name="Liolios K."/>
            <person name="Pagani I."/>
            <person name="Ivanova N."/>
            <person name="Mavromatis K."/>
            <person name="Pati A."/>
            <person name="Chen A."/>
            <person name="Palaniappan K."/>
            <person name="Hauser L."/>
            <person name="Chang Y.J."/>
            <person name="Jeffries C.D."/>
            <person name="Detter J.C."/>
            <person name="Brambilla E."/>
            <person name="Djao O.D."/>
            <person name="Rohde M."/>
            <person name="Spring S."/>
            <person name="Goker M."/>
            <person name="Woyke T."/>
            <person name="Bristow J."/>
            <person name="Eisen J.A."/>
            <person name="Markowitz V."/>
            <person name="Hugenholtz P."/>
            <person name="Kyrpides N.C."/>
            <person name="Klenk H.P."/>
            <person name="Land M."/>
        </authorList>
    </citation>
    <scope>NUCLEOTIDE SEQUENCE [LARGE SCALE GENOMIC DNA]</scope>
    <source>
        <strain evidence="3">DSM 19672 / NBRC 101217 / Yu37-1</strain>
    </source>
</reference>
<dbReference type="InterPro" id="IPR018974">
    <property type="entry name" value="Tex-like_N"/>
</dbReference>
<dbReference type="Gene3D" id="3.30.420.140">
    <property type="entry name" value="YqgF/RNase H-like domain"/>
    <property type="match status" value="1"/>
</dbReference>
<dbReference type="STRING" id="768670.Calni_2016"/>
<dbReference type="InterPro" id="IPR010994">
    <property type="entry name" value="RuvA_2-like"/>
</dbReference>
<dbReference type="GO" id="GO:0005737">
    <property type="term" value="C:cytoplasm"/>
    <property type="evidence" value="ECO:0007669"/>
    <property type="project" value="UniProtKB-ARBA"/>
</dbReference>
<proteinExistence type="predicted"/>
<dbReference type="AlphaFoldDB" id="E4THH5"/>
<dbReference type="SMART" id="SM00316">
    <property type="entry name" value="S1"/>
    <property type="match status" value="1"/>
</dbReference>
<dbReference type="GO" id="GO:0006139">
    <property type="term" value="P:nucleobase-containing compound metabolic process"/>
    <property type="evidence" value="ECO:0007669"/>
    <property type="project" value="InterPro"/>
</dbReference>
<accession>E4THH5</accession>
<dbReference type="InterPro" id="IPR003029">
    <property type="entry name" value="S1_domain"/>
</dbReference>
<evidence type="ECO:0000313" key="3">
    <source>
        <dbReference type="Proteomes" id="UP000007039"/>
    </source>
</evidence>
<reference key="1">
    <citation type="submission" date="2010-11" db="EMBL/GenBank/DDBJ databases">
        <title>The complete genome of chromosome of Calditerrivibrio nitroreducens DSM 19672.</title>
        <authorList>
            <consortium name="US DOE Joint Genome Institute (JGI-PGF)"/>
            <person name="Lucas S."/>
            <person name="Copeland A."/>
            <person name="Lapidus A."/>
            <person name="Bruce D."/>
            <person name="Goodwin L."/>
            <person name="Pitluck S."/>
            <person name="Kyrpides N."/>
            <person name="Mavromatis K."/>
            <person name="Ivanova N."/>
            <person name="Mikhailova N."/>
            <person name="Zeytun A."/>
            <person name="Brettin T."/>
            <person name="Detter J.C."/>
            <person name="Tapia R."/>
            <person name="Han C."/>
            <person name="Land M."/>
            <person name="Hauser L."/>
            <person name="Markowitz V."/>
            <person name="Cheng J.-F."/>
            <person name="Hugenholtz P."/>
            <person name="Woyke T."/>
            <person name="Wu D."/>
            <person name="Spring S."/>
            <person name="Schroeder M."/>
            <person name="Brambilla E."/>
            <person name="Klenk H.-P."/>
            <person name="Eisen J.A."/>
        </authorList>
    </citation>
    <scope>NUCLEOTIDE SEQUENCE [LARGE SCALE GENOMIC DNA]</scope>
    <source>
        <strain>DSM 19672</strain>
    </source>
</reference>
<dbReference type="FunFam" id="1.10.10.650:FF:000001">
    <property type="entry name" value="S1 RNA-binding domain 1"/>
    <property type="match status" value="1"/>
</dbReference>
<gene>
    <name evidence="2" type="ordered locus">Calni_2016</name>
</gene>
<evidence type="ECO:0000313" key="2">
    <source>
        <dbReference type="EMBL" id="ADR19910.1"/>
    </source>
</evidence>
<dbReference type="Pfam" id="PF17674">
    <property type="entry name" value="HHH_9"/>
    <property type="match status" value="1"/>
</dbReference>
<dbReference type="InterPro" id="IPR055179">
    <property type="entry name" value="Tex-like_central_region"/>
</dbReference>
<dbReference type="InterPro" id="IPR041692">
    <property type="entry name" value="HHH_9"/>
</dbReference>
<dbReference type="SUPFAM" id="SSF158832">
    <property type="entry name" value="Tex N-terminal region-like"/>
    <property type="match status" value="1"/>
</dbReference>
<dbReference type="RefSeq" id="WP_013452117.1">
    <property type="nucleotide sequence ID" value="NC_014758.1"/>
</dbReference>
<dbReference type="InterPro" id="IPR050437">
    <property type="entry name" value="Ribos_protein_bS1-like"/>
</dbReference>
<protein>
    <submittedName>
        <fullName evidence="2">Tex-like protein</fullName>
    </submittedName>
</protein>
<dbReference type="PANTHER" id="PTHR10724:SF10">
    <property type="entry name" value="S1 RNA-BINDING DOMAIN-CONTAINING PROTEIN 1"/>
    <property type="match status" value="1"/>
</dbReference>
<dbReference type="Gene3D" id="2.40.50.140">
    <property type="entry name" value="Nucleic acid-binding proteins"/>
    <property type="match status" value="1"/>
</dbReference>
<dbReference type="InterPro" id="IPR023323">
    <property type="entry name" value="Tex-like_dom_sf"/>
</dbReference>
<dbReference type="InterPro" id="IPR012337">
    <property type="entry name" value="RNaseH-like_sf"/>
</dbReference>
<dbReference type="InterPro" id="IPR023319">
    <property type="entry name" value="Tex-like_HTH_dom_sf"/>
</dbReference>
<dbReference type="PROSITE" id="PS50126">
    <property type="entry name" value="S1"/>
    <property type="match status" value="1"/>
</dbReference>
<dbReference type="Pfam" id="PF09371">
    <property type="entry name" value="Tex_N"/>
    <property type="match status" value="1"/>
</dbReference>